<reference evidence="1" key="3">
    <citation type="submission" date="2025-08" db="UniProtKB">
        <authorList>
            <consortium name="Ensembl"/>
        </authorList>
    </citation>
    <scope>IDENTIFICATION</scope>
</reference>
<dbReference type="Proteomes" id="UP000008144">
    <property type="component" value="Chromosome 3"/>
</dbReference>
<dbReference type="Ensembl" id="ENSCINT00000035792.1">
    <property type="protein sequence ID" value="ENSCINP00000030846.1"/>
    <property type="gene ID" value="ENSCING00000023139.1"/>
</dbReference>
<reference evidence="1" key="4">
    <citation type="submission" date="2025-09" db="UniProtKB">
        <authorList>
            <consortium name="Ensembl"/>
        </authorList>
    </citation>
    <scope>IDENTIFICATION</scope>
</reference>
<keyword evidence="2" id="KW-1185">Reference proteome</keyword>
<protein>
    <submittedName>
        <fullName evidence="1">Uncharacterized protein</fullName>
    </submittedName>
</protein>
<reference evidence="2" key="1">
    <citation type="journal article" date="2002" name="Science">
        <title>The draft genome of Ciona intestinalis: insights into chordate and vertebrate origins.</title>
        <authorList>
            <person name="Dehal P."/>
            <person name="Satou Y."/>
            <person name="Campbell R.K."/>
            <person name="Chapman J."/>
            <person name="Degnan B."/>
            <person name="De Tomaso A."/>
            <person name="Davidson B."/>
            <person name="Di Gregorio A."/>
            <person name="Gelpke M."/>
            <person name="Goodstein D.M."/>
            <person name="Harafuji N."/>
            <person name="Hastings K.E."/>
            <person name="Ho I."/>
            <person name="Hotta K."/>
            <person name="Huang W."/>
            <person name="Kawashima T."/>
            <person name="Lemaire P."/>
            <person name="Martinez D."/>
            <person name="Meinertzhagen I.A."/>
            <person name="Necula S."/>
            <person name="Nonaka M."/>
            <person name="Putnam N."/>
            <person name="Rash S."/>
            <person name="Saiga H."/>
            <person name="Satake M."/>
            <person name="Terry A."/>
            <person name="Yamada L."/>
            <person name="Wang H.G."/>
            <person name="Awazu S."/>
            <person name="Azumi K."/>
            <person name="Boore J."/>
            <person name="Branno M."/>
            <person name="Chin-Bow S."/>
            <person name="DeSantis R."/>
            <person name="Doyle S."/>
            <person name="Francino P."/>
            <person name="Keys D.N."/>
            <person name="Haga S."/>
            <person name="Hayashi H."/>
            <person name="Hino K."/>
            <person name="Imai K.S."/>
            <person name="Inaba K."/>
            <person name="Kano S."/>
            <person name="Kobayashi K."/>
            <person name="Kobayashi M."/>
            <person name="Lee B.I."/>
            <person name="Makabe K.W."/>
            <person name="Manohar C."/>
            <person name="Matassi G."/>
            <person name="Medina M."/>
            <person name="Mochizuki Y."/>
            <person name="Mount S."/>
            <person name="Morishita T."/>
            <person name="Miura S."/>
            <person name="Nakayama A."/>
            <person name="Nishizaka S."/>
            <person name="Nomoto H."/>
            <person name="Ohta F."/>
            <person name="Oishi K."/>
            <person name="Rigoutsos I."/>
            <person name="Sano M."/>
            <person name="Sasaki A."/>
            <person name="Sasakura Y."/>
            <person name="Shoguchi E."/>
            <person name="Shin-i T."/>
            <person name="Spagnuolo A."/>
            <person name="Stainier D."/>
            <person name="Suzuki M.M."/>
            <person name="Tassy O."/>
            <person name="Takatori N."/>
            <person name="Tokuoka M."/>
            <person name="Yagi K."/>
            <person name="Yoshizaki F."/>
            <person name="Wada S."/>
            <person name="Zhang C."/>
            <person name="Hyatt P.D."/>
            <person name="Larimer F."/>
            <person name="Detter C."/>
            <person name="Doggett N."/>
            <person name="Glavina T."/>
            <person name="Hawkins T."/>
            <person name="Richardson P."/>
            <person name="Lucas S."/>
            <person name="Kohara Y."/>
            <person name="Levine M."/>
            <person name="Satoh N."/>
            <person name="Rokhsar D.S."/>
        </authorList>
    </citation>
    <scope>NUCLEOTIDE SEQUENCE [LARGE SCALE GENOMIC DNA]</scope>
</reference>
<proteinExistence type="predicted"/>
<dbReference type="HOGENOM" id="CLU_1502967_0_0_1"/>
<reference evidence="1" key="2">
    <citation type="journal article" date="2008" name="Genome Biol.">
        <title>Improved genome assembly and evidence-based global gene model set for the chordate Ciona intestinalis: new insight into intron and operon populations.</title>
        <authorList>
            <person name="Satou Y."/>
            <person name="Mineta K."/>
            <person name="Ogasawara M."/>
            <person name="Sasakura Y."/>
            <person name="Shoguchi E."/>
            <person name="Ueno K."/>
            <person name="Yamada L."/>
            <person name="Matsumoto J."/>
            <person name="Wasserscheid J."/>
            <person name="Dewar K."/>
            <person name="Wiley G.B."/>
            <person name="Macmil S.L."/>
            <person name="Roe B.A."/>
            <person name="Zeller R.W."/>
            <person name="Hastings K.E."/>
            <person name="Lemaire P."/>
            <person name="Lindquist E."/>
            <person name="Endo T."/>
            <person name="Hotta K."/>
            <person name="Inaba K."/>
        </authorList>
    </citation>
    <scope>NUCLEOTIDE SEQUENCE [LARGE SCALE GENOMIC DNA]</scope>
    <source>
        <strain evidence="1">wild type</strain>
    </source>
</reference>
<dbReference type="InParanoid" id="H2XMG3"/>
<dbReference type="AlphaFoldDB" id="H2XMG3"/>
<organism evidence="1 2">
    <name type="scientific">Ciona intestinalis</name>
    <name type="common">Transparent sea squirt</name>
    <name type="synonym">Ascidia intestinalis</name>
    <dbReference type="NCBI Taxonomy" id="7719"/>
    <lineage>
        <taxon>Eukaryota</taxon>
        <taxon>Metazoa</taxon>
        <taxon>Chordata</taxon>
        <taxon>Tunicata</taxon>
        <taxon>Ascidiacea</taxon>
        <taxon>Phlebobranchia</taxon>
        <taxon>Cionidae</taxon>
        <taxon>Ciona</taxon>
    </lineage>
</organism>
<dbReference type="GeneTree" id="ENSGT00940000156103"/>
<dbReference type="STRING" id="7719.ENSCINP00000030846"/>
<evidence type="ECO:0000313" key="1">
    <source>
        <dbReference type="Ensembl" id="ENSCINP00000030846.1"/>
    </source>
</evidence>
<sequence length="179" mass="19751">MAANSGGDSDMDQTPSVESLSAYVVKLVPLLLEDAERAPSTLLGKLKECESYETMRKFLTDPQARALMIERLSVKEDDADIEEMEANYSLSIDVHYSSGKASGLALIKRGVMMEGGKSLSSQLHAVTLTEDSPYETLHSLVSCAFAPFFKSYIRESGKIDRYVITMFCYSCYQGLCNSI</sequence>
<accession>H2XMG3</accession>
<evidence type="ECO:0000313" key="2">
    <source>
        <dbReference type="Proteomes" id="UP000008144"/>
    </source>
</evidence>
<dbReference type="EMBL" id="EAAA01001615">
    <property type="status" value="NOT_ANNOTATED_CDS"/>
    <property type="molecule type" value="Genomic_DNA"/>
</dbReference>
<name>H2XMG3_CIOIN</name>